<accession>A0A6C0DG48</accession>
<dbReference type="EMBL" id="MN739614">
    <property type="protein sequence ID" value="QHT15918.1"/>
    <property type="molecule type" value="Genomic_DNA"/>
</dbReference>
<evidence type="ECO:0000313" key="2">
    <source>
        <dbReference type="EMBL" id="QHT15918.1"/>
    </source>
</evidence>
<dbReference type="InterPro" id="IPR002109">
    <property type="entry name" value="Glutaredoxin"/>
</dbReference>
<evidence type="ECO:0000259" key="1">
    <source>
        <dbReference type="Pfam" id="PF00462"/>
    </source>
</evidence>
<feature type="domain" description="Glutaredoxin" evidence="1">
    <location>
        <begin position="12"/>
        <end position="77"/>
    </location>
</feature>
<protein>
    <recommendedName>
        <fullName evidence="1">Glutaredoxin domain-containing protein</fullName>
    </recommendedName>
</protein>
<sequence length="97" mass="11624">MEIEKPALHDFTIYSKSGCINCRKVKDLLKTKNKKWVVIDCDDYLLEDKQLFLTFIQNYSTIEWKTFPMVFHNEKFIGGIEETKDYLEKIIDFSDEF</sequence>
<dbReference type="PROSITE" id="PS51354">
    <property type="entry name" value="GLUTAREDOXIN_2"/>
    <property type="match status" value="1"/>
</dbReference>
<dbReference type="SUPFAM" id="SSF52833">
    <property type="entry name" value="Thioredoxin-like"/>
    <property type="match status" value="1"/>
</dbReference>
<reference evidence="2" key="1">
    <citation type="journal article" date="2020" name="Nature">
        <title>Giant virus diversity and host interactions through global metagenomics.</title>
        <authorList>
            <person name="Schulz F."/>
            <person name="Roux S."/>
            <person name="Paez-Espino D."/>
            <person name="Jungbluth S."/>
            <person name="Walsh D.A."/>
            <person name="Denef V.J."/>
            <person name="McMahon K.D."/>
            <person name="Konstantinidis K.T."/>
            <person name="Eloe-Fadrosh E.A."/>
            <person name="Kyrpides N.C."/>
            <person name="Woyke T."/>
        </authorList>
    </citation>
    <scope>NUCLEOTIDE SEQUENCE</scope>
    <source>
        <strain evidence="2">GVMAG-M-3300023174-182</strain>
    </source>
</reference>
<dbReference type="Gene3D" id="3.40.30.10">
    <property type="entry name" value="Glutaredoxin"/>
    <property type="match status" value="1"/>
</dbReference>
<name>A0A6C0DG48_9ZZZZ</name>
<proteinExistence type="predicted"/>
<dbReference type="Pfam" id="PF00462">
    <property type="entry name" value="Glutaredoxin"/>
    <property type="match status" value="1"/>
</dbReference>
<dbReference type="AlphaFoldDB" id="A0A6C0DG48"/>
<dbReference type="InterPro" id="IPR036249">
    <property type="entry name" value="Thioredoxin-like_sf"/>
</dbReference>
<organism evidence="2">
    <name type="scientific">viral metagenome</name>
    <dbReference type="NCBI Taxonomy" id="1070528"/>
    <lineage>
        <taxon>unclassified sequences</taxon>
        <taxon>metagenomes</taxon>
        <taxon>organismal metagenomes</taxon>
    </lineage>
</organism>
<dbReference type="CDD" id="cd02066">
    <property type="entry name" value="GRX_family"/>
    <property type="match status" value="1"/>
</dbReference>